<evidence type="ECO:0000313" key="2">
    <source>
        <dbReference type="EMBL" id="GGZ52589.1"/>
    </source>
</evidence>
<protein>
    <recommendedName>
        <fullName evidence="1">Putative beta-lactamase-inhibitor-like PepSY-like domain-containing protein</fullName>
    </recommendedName>
</protein>
<dbReference type="GeneID" id="94368942"/>
<organism evidence="2 3">
    <name type="scientific">Mesonia mobilis</name>
    <dbReference type="NCBI Taxonomy" id="369791"/>
    <lineage>
        <taxon>Bacteria</taxon>
        <taxon>Pseudomonadati</taxon>
        <taxon>Bacteroidota</taxon>
        <taxon>Flavobacteriia</taxon>
        <taxon>Flavobacteriales</taxon>
        <taxon>Flavobacteriaceae</taxon>
        <taxon>Mesonia</taxon>
    </lineage>
</organism>
<dbReference type="EMBL" id="BMWY01000003">
    <property type="protein sequence ID" value="GGZ52589.1"/>
    <property type="molecule type" value="Genomic_DNA"/>
</dbReference>
<feature type="domain" description="Putative beta-lactamase-inhibitor-like PepSY-like" evidence="1">
    <location>
        <begin position="66"/>
        <end position="140"/>
    </location>
</feature>
<proteinExistence type="predicted"/>
<name>A0ABQ3BNF5_9FLAO</name>
<dbReference type="SUPFAM" id="SSF160574">
    <property type="entry name" value="BT0923-like"/>
    <property type="match status" value="1"/>
</dbReference>
<evidence type="ECO:0000259" key="1">
    <source>
        <dbReference type="Pfam" id="PF11396"/>
    </source>
</evidence>
<comment type="caution">
    <text evidence="2">The sequence shown here is derived from an EMBL/GenBank/DDBJ whole genome shotgun (WGS) entry which is preliminary data.</text>
</comment>
<dbReference type="Pfam" id="PF11396">
    <property type="entry name" value="PepSY_like"/>
    <property type="match status" value="1"/>
</dbReference>
<dbReference type="InterPro" id="IPR021533">
    <property type="entry name" value="PepSY-like"/>
</dbReference>
<dbReference type="Gene3D" id="3.10.450.360">
    <property type="match status" value="1"/>
</dbReference>
<sequence length="147" mass="17355">MKLFYCLSIFLLLVSCKEEDDHAFTTVPSIVASTFQSNFQSTKALEWEMKNENFEAEFELASIEHTAVFNKKGELLKYKKECSYCQLPKKIQKKLSDNFELHQLDKIEQIHINKKTYYQLEIEQSFTEVKKLFDENGNLINNIPVWD</sequence>
<reference evidence="3" key="1">
    <citation type="journal article" date="2019" name="Int. J. Syst. Evol. Microbiol.">
        <title>The Global Catalogue of Microorganisms (GCM) 10K type strain sequencing project: providing services to taxonomists for standard genome sequencing and annotation.</title>
        <authorList>
            <consortium name="The Broad Institute Genomics Platform"/>
            <consortium name="The Broad Institute Genome Sequencing Center for Infectious Disease"/>
            <person name="Wu L."/>
            <person name="Ma J."/>
        </authorList>
    </citation>
    <scope>NUCLEOTIDE SEQUENCE [LARGE SCALE GENOMIC DNA]</scope>
    <source>
        <strain evidence="3">KCTC 12708</strain>
    </source>
</reference>
<dbReference type="Proteomes" id="UP000615593">
    <property type="component" value="Unassembled WGS sequence"/>
</dbReference>
<accession>A0ABQ3BNF5</accession>
<dbReference type="PROSITE" id="PS51257">
    <property type="entry name" value="PROKAR_LIPOPROTEIN"/>
    <property type="match status" value="1"/>
</dbReference>
<dbReference type="RefSeq" id="WP_156876745.1">
    <property type="nucleotide sequence ID" value="NZ_BMWY01000003.1"/>
</dbReference>
<keyword evidence="3" id="KW-1185">Reference proteome</keyword>
<evidence type="ECO:0000313" key="3">
    <source>
        <dbReference type="Proteomes" id="UP000615593"/>
    </source>
</evidence>
<gene>
    <name evidence="2" type="ORF">GCM10008088_12750</name>
</gene>